<evidence type="ECO:0000313" key="1">
    <source>
        <dbReference type="EMBL" id="EEF78009.1"/>
    </source>
</evidence>
<proteinExistence type="predicted"/>
<keyword evidence="2" id="KW-1185">Reference proteome</keyword>
<sequence length="49" mass="5581">MVFLPVAEGELHDNTRIIRKGKWLPGRMIRVLFLSGGVSQKRNYRVAGL</sequence>
<comment type="caution">
    <text evidence="1">The sequence shown here is derived from an EMBL/GenBank/DDBJ whole genome shotgun (WGS) entry which is preliminary data.</text>
</comment>
<accession>S0FCJ1</accession>
<reference evidence="1 2" key="1">
    <citation type="submission" date="2008-12" db="EMBL/GenBank/DDBJ databases">
        <authorList>
            <person name="Fulton L."/>
            <person name="Clifton S."/>
            <person name="Fulton B."/>
            <person name="Xu J."/>
            <person name="Minx P."/>
            <person name="Pepin K.H."/>
            <person name="Johnson M."/>
            <person name="Bhonagiri V."/>
            <person name="Nash W.E."/>
            <person name="Mardis E.R."/>
            <person name="Wilson R.K."/>
        </authorList>
    </citation>
    <scope>NUCLEOTIDE SEQUENCE [LARGE SCALE GENOMIC DNA]</scope>
    <source>
        <strain evidence="1 2">DSM 18228</strain>
    </source>
</reference>
<name>S0FCJ1_9BACT</name>
<dbReference type="HOGENOM" id="CLU_3132194_0_0_10"/>
<dbReference type="Proteomes" id="UP000014073">
    <property type="component" value="Unassembled WGS sequence"/>
</dbReference>
<dbReference type="EMBL" id="ACBW01000221">
    <property type="protein sequence ID" value="EEF78009.1"/>
    <property type="molecule type" value="Genomic_DNA"/>
</dbReference>
<protein>
    <submittedName>
        <fullName evidence="1">Uncharacterized protein</fullName>
    </submittedName>
</protein>
<organism evidence="1 2">
    <name type="scientific">Phocaeicola coprophilus DSM 18228 = JCM 13818</name>
    <dbReference type="NCBI Taxonomy" id="547042"/>
    <lineage>
        <taxon>Bacteria</taxon>
        <taxon>Pseudomonadati</taxon>
        <taxon>Bacteroidota</taxon>
        <taxon>Bacteroidia</taxon>
        <taxon>Bacteroidales</taxon>
        <taxon>Bacteroidaceae</taxon>
        <taxon>Phocaeicola</taxon>
    </lineage>
</organism>
<gene>
    <name evidence="1" type="ORF">BACCOPRO_03532</name>
</gene>
<evidence type="ECO:0000313" key="2">
    <source>
        <dbReference type="Proteomes" id="UP000014073"/>
    </source>
</evidence>
<dbReference type="AlphaFoldDB" id="S0FCJ1"/>
<dbReference type="STRING" id="547042.BACCOPRO_03532"/>